<comment type="caution">
    <text evidence="1">The sequence shown here is derived from an EMBL/GenBank/DDBJ whole genome shotgun (WGS) entry which is preliminary data.</text>
</comment>
<protein>
    <submittedName>
        <fullName evidence="1">Uncharacterized protein</fullName>
    </submittedName>
</protein>
<evidence type="ECO:0000313" key="2">
    <source>
        <dbReference type="Proteomes" id="UP000651057"/>
    </source>
</evidence>
<evidence type="ECO:0000313" key="1">
    <source>
        <dbReference type="EMBL" id="MBL0685077.1"/>
    </source>
</evidence>
<dbReference type="EMBL" id="JAERQJ010000007">
    <property type="protein sequence ID" value="MBL0685077.1"/>
    <property type="molecule type" value="Genomic_DNA"/>
</dbReference>
<reference evidence="1" key="1">
    <citation type="submission" date="2021-01" db="EMBL/GenBank/DDBJ databases">
        <authorList>
            <person name="Zhong Y.L."/>
        </authorList>
    </citation>
    <scope>NUCLEOTIDE SEQUENCE</scope>
    <source>
        <strain evidence="1">KCTC 23302</strain>
    </source>
</reference>
<dbReference type="Proteomes" id="UP000651057">
    <property type="component" value="Unassembled WGS sequence"/>
</dbReference>
<organism evidence="1 2">
    <name type="scientific">Aquimarina mytili</name>
    <dbReference type="NCBI Taxonomy" id="874423"/>
    <lineage>
        <taxon>Bacteria</taxon>
        <taxon>Pseudomonadati</taxon>
        <taxon>Bacteroidota</taxon>
        <taxon>Flavobacteriia</taxon>
        <taxon>Flavobacteriales</taxon>
        <taxon>Flavobacteriaceae</taxon>
        <taxon>Aquimarina</taxon>
    </lineage>
</organism>
<proteinExistence type="predicted"/>
<gene>
    <name evidence="1" type="ORF">JJQ60_16215</name>
</gene>
<keyword evidence="2" id="KW-1185">Reference proteome</keyword>
<dbReference type="AlphaFoldDB" id="A0A937DAT6"/>
<accession>A0A937DAT6</accession>
<sequence>MILQLKMLMVKIFPYTSIAKDSKILFPDLKELGCGKVLHSNFLKVDTVKVLFPKRKFQVSDSLDAIRVNSLS</sequence>
<name>A0A937DAT6_9FLAO</name>